<dbReference type="SUPFAM" id="SSF103473">
    <property type="entry name" value="MFS general substrate transporter"/>
    <property type="match status" value="1"/>
</dbReference>
<accession>A0A0G4G7M9</accession>
<feature type="transmembrane region" description="Helical" evidence="2">
    <location>
        <begin position="80"/>
        <end position="99"/>
    </location>
</feature>
<feature type="transmembrane region" description="Helical" evidence="2">
    <location>
        <begin position="249"/>
        <end position="271"/>
    </location>
</feature>
<dbReference type="OrthoDB" id="541403at2759"/>
<name>A0A0G4G7M9_VITBC</name>
<organism evidence="3 4">
    <name type="scientific">Vitrella brassicaformis (strain CCMP3155)</name>
    <dbReference type="NCBI Taxonomy" id="1169540"/>
    <lineage>
        <taxon>Eukaryota</taxon>
        <taxon>Sar</taxon>
        <taxon>Alveolata</taxon>
        <taxon>Colpodellida</taxon>
        <taxon>Vitrellaceae</taxon>
        <taxon>Vitrella</taxon>
    </lineage>
</organism>
<dbReference type="InParanoid" id="A0A0G4G7M9"/>
<feature type="transmembrane region" description="Helical" evidence="2">
    <location>
        <begin position="105"/>
        <end position="130"/>
    </location>
</feature>
<dbReference type="PANTHER" id="PTHR23525:SF1">
    <property type="entry name" value="NODULIN-LIKE DOMAIN-CONTAINING PROTEIN"/>
    <property type="match status" value="1"/>
</dbReference>
<dbReference type="OMA" id="LHINVYL"/>
<dbReference type="AlphaFoldDB" id="A0A0G4G7M9"/>
<keyword evidence="2" id="KW-0472">Membrane</keyword>
<proteinExistence type="predicted"/>
<gene>
    <name evidence="3" type="ORF">Vbra_3173</name>
</gene>
<dbReference type="Gene3D" id="1.20.1250.20">
    <property type="entry name" value="MFS general substrate transporter like domains"/>
    <property type="match status" value="2"/>
</dbReference>
<dbReference type="PANTHER" id="PTHR23525">
    <property type="entry name" value="TRANSPORTER, PUTATIVE-RELATED"/>
    <property type="match status" value="1"/>
</dbReference>
<dbReference type="InterPro" id="IPR011701">
    <property type="entry name" value="MFS"/>
</dbReference>
<dbReference type="PhylomeDB" id="A0A0G4G7M9"/>
<feature type="compositionally biased region" description="Polar residues" evidence="1">
    <location>
        <begin position="603"/>
        <end position="617"/>
    </location>
</feature>
<feature type="transmembrane region" description="Helical" evidence="2">
    <location>
        <begin position="291"/>
        <end position="309"/>
    </location>
</feature>
<dbReference type="EMBL" id="CDMY01000581">
    <property type="protein sequence ID" value="CEM24414.1"/>
    <property type="molecule type" value="Genomic_DNA"/>
</dbReference>
<feature type="compositionally biased region" description="Low complexity" evidence="1">
    <location>
        <begin position="517"/>
        <end position="534"/>
    </location>
</feature>
<feature type="transmembrane region" description="Helical" evidence="2">
    <location>
        <begin position="175"/>
        <end position="198"/>
    </location>
</feature>
<feature type="compositionally biased region" description="Low complexity" evidence="1">
    <location>
        <begin position="545"/>
        <end position="556"/>
    </location>
</feature>
<protein>
    <recommendedName>
        <fullName evidence="5">Major facilitator superfamily (MFS) profile domain-containing protein</fullName>
    </recommendedName>
</protein>
<dbReference type="CDD" id="cd06174">
    <property type="entry name" value="MFS"/>
    <property type="match status" value="1"/>
</dbReference>
<evidence type="ECO:0000313" key="3">
    <source>
        <dbReference type="EMBL" id="CEM24414.1"/>
    </source>
</evidence>
<evidence type="ECO:0008006" key="5">
    <source>
        <dbReference type="Google" id="ProtNLM"/>
    </source>
</evidence>
<evidence type="ECO:0000313" key="4">
    <source>
        <dbReference type="Proteomes" id="UP000041254"/>
    </source>
</evidence>
<evidence type="ECO:0000256" key="1">
    <source>
        <dbReference type="SAM" id="MobiDB-lite"/>
    </source>
</evidence>
<dbReference type="GO" id="GO:0022857">
    <property type="term" value="F:transmembrane transporter activity"/>
    <property type="evidence" value="ECO:0007669"/>
    <property type="project" value="InterPro"/>
</dbReference>
<dbReference type="Proteomes" id="UP000041254">
    <property type="component" value="Unassembled WGS sequence"/>
</dbReference>
<dbReference type="Pfam" id="PF07690">
    <property type="entry name" value="MFS_1"/>
    <property type="match status" value="2"/>
</dbReference>
<feature type="region of interest" description="Disordered" evidence="1">
    <location>
        <begin position="437"/>
        <end position="617"/>
    </location>
</feature>
<feature type="transmembrane region" description="Helical" evidence="2">
    <location>
        <begin position="46"/>
        <end position="68"/>
    </location>
</feature>
<reference evidence="3 4" key="1">
    <citation type="submission" date="2014-11" db="EMBL/GenBank/DDBJ databases">
        <authorList>
            <person name="Zhu J."/>
            <person name="Qi W."/>
            <person name="Song R."/>
        </authorList>
    </citation>
    <scope>NUCLEOTIDE SEQUENCE [LARGE SCALE GENOMIC DNA]</scope>
</reference>
<feature type="transmembrane region" description="Helical" evidence="2">
    <location>
        <begin position="377"/>
        <end position="396"/>
    </location>
</feature>
<feature type="transmembrane region" description="Helical" evidence="2">
    <location>
        <begin position="316"/>
        <end position="338"/>
    </location>
</feature>
<keyword evidence="2" id="KW-0812">Transmembrane</keyword>
<feature type="compositionally biased region" description="Low complexity" evidence="1">
    <location>
        <begin position="447"/>
        <end position="479"/>
    </location>
</feature>
<sequence length="643" mass="70700">MGDVVLNRNIWLMFLFRFFNGVAYVTRSGYIFDQYLHLQFGTNTKVGWFTFLGGMTTLLVSMPAGLLCDHPYFVTRRSKILQVCSLVTAVCIATNYYALQTDYEYAWYAVTIAWRFWYEFAFVASEALYAESIPQGERSRFYVYRRAITTLSNGLGPLVQIFLFRRLGDVWDVAILRAVMFFGLLVSLPQALILWAWTDKVPSTDSRRQLLMKSQKADAGGSAAAAAAAEYDDRRRTDMRCVCFDERHIPWIVFFSHFVTFAGAGMTVKYFNLFFKKEYGLKPTGVLTVQLFYTLAIAAMTFVVQYMGASLGRAQVSLYFTVAGCLCLVGLSVARNFWVAVTVHILRGSLQNASTPIDRSIIADFVSSKNRGKWTSLQSLITSTWAASALFGGWLADTKDYRFTFQITALVYMLANVIYTPLVCLVPKSEKLEAPMLPTAMSPNNDSGNQPGGSSAAPAAAPAPSGLPPDSSSPSAPYTSFPPPKSSPPCSSDQTPMENGPTELQQKQQQQHHHQRSASAGASASASASASAAAGGSGGQERKPSFLSSLWPSRASSSRRKSRDEDESKQPLMSRFGLEGGRERERDRHDTVSVGSGAWTLSFGPTGSPYASMNTPMTPARSALLRRAATIQEEASTRQAEAN</sequence>
<feature type="transmembrane region" description="Helical" evidence="2">
    <location>
        <begin position="9"/>
        <end position="26"/>
    </location>
</feature>
<feature type="compositionally biased region" description="Basic and acidic residues" evidence="1">
    <location>
        <begin position="580"/>
        <end position="591"/>
    </location>
</feature>
<dbReference type="InterPro" id="IPR036259">
    <property type="entry name" value="MFS_trans_sf"/>
</dbReference>
<feature type="transmembrane region" description="Helical" evidence="2">
    <location>
        <begin position="142"/>
        <end position="163"/>
    </location>
</feature>
<keyword evidence="4" id="KW-1185">Reference proteome</keyword>
<keyword evidence="2" id="KW-1133">Transmembrane helix</keyword>
<evidence type="ECO:0000256" key="2">
    <source>
        <dbReference type="SAM" id="Phobius"/>
    </source>
</evidence>
<dbReference type="VEuPathDB" id="CryptoDB:Vbra_3173"/>
<feature type="transmembrane region" description="Helical" evidence="2">
    <location>
        <begin position="403"/>
        <end position="422"/>
    </location>
</feature>